<comment type="caution">
    <text evidence="2">The sequence shown here is derived from an EMBL/GenBank/DDBJ whole genome shotgun (WGS) entry which is preliminary data.</text>
</comment>
<dbReference type="GeneID" id="81423593"/>
<gene>
    <name evidence="2" type="ORF">N7482_002292</name>
</gene>
<dbReference type="EMBL" id="JAPQKN010000001">
    <property type="protein sequence ID" value="KAJ5176415.1"/>
    <property type="molecule type" value="Genomic_DNA"/>
</dbReference>
<sequence>MSFTHIFHHSISSRTPHLTPISSRSSCTMSLRKRDDPGESQEPRTDILYSANEGEDWRGRQKLRASRTAVDAN</sequence>
<reference evidence="2" key="2">
    <citation type="journal article" date="2023" name="IMA Fungus">
        <title>Comparative genomic study of the Penicillium genus elucidates a diverse pangenome and 15 lateral gene transfer events.</title>
        <authorList>
            <person name="Petersen C."/>
            <person name="Sorensen T."/>
            <person name="Nielsen M.R."/>
            <person name="Sondergaard T.E."/>
            <person name="Sorensen J.L."/>
            <person name="Fitzpatrick D.A."/>
            <person name="Frisvad J.C."/>
            <person name="Nielsen K.L."/>
        </authorList>
    </citation>
    <scope>NUCLEOTIDE SEQUENCE</scope>
    <source>
        <strain evidence="2">IBT 26290</strain>
    </source>
</reference>
<reference evidence="2" key="1">
    <citation type="submission" date="2022-11" db="EMBL/GenBank/DDBJ databases">
        <authorList>
            <person name="Petersen C."/>
        </authorList>
    </citation>
    <scope>NUCLEOTIDE SEQUENCE</scope>
    <source>
        <strain evidence="2">IBT 26290</strain>
    </source>
</reference>
<feature type="region of interest" description="Disordered" evidence="1">
    <location>
        <begin position="1"/>
        <end position="73"/>
    </location>
</feature>
<evidence type="ECO:0000256" key="1">
    <source>
        <dbReference type="SAM" id="MobiDB-lite"/>
    </source>
</evidence>
<accession>A0A9W9IFR5</accession>
<feature type="compositionally biased region" description="Polar residues" evidence="1">
    <location>
        <begin position="14"/>
        <end position="29"/>
    </location>
</feature>
<dbReference type="AlphaFoldDB" id="A0A9W9IFR5"/>
<dbReference type="RefSeq" id="XP_056548023.1">
    <property type="nucleotide sequence ID" value="XM_056684417.1"/>
</dbReference>
<feature type="compositionally biased region" description="Basic and acidic residues" evidence="1">
    <location>
        <begin position="32"/>
        <end position="45"/>
    </location>
</feature>
<dbReference type="Proteomes" id="UP001149163">
    <property type="component" value="Unassembled WGS sequence"/>
</dbReference>
<name>A0A9W9IFR5_9EURO</name>
<protein>
    <submittedName>
        <fullName evidence="2">Uncharacterized protein</fullName>
    </submittedName>
</protein>
<evidence type="ECO:0000313" key="2">
    <source>
        <dbReference type="EMBL" id="KAJ5176415.1"/>
    </source>
</evidence>
<keyword evidence="3" id="KW-1185">Reference proteome</keyword>
<proteinExistence type="predicted"/>
<feature type="compositionally biased region" description="Low complexity" evidence="1">
    <location>
        <begin position="1"/>
        <end position="13"/>
    </location>
</feature>
<organism evidence="2 3">
    <name type="scientific">Penicillium canariense</name>
    <dbReference type="NCBI Taxonomy" id="189055"/>
    <lineage>
        <taxon>Eukaryota</taxon>
        <taxon>Fungi</taxon>
        <taxon>Dikarya</taxon>
        <taxon>Ascomycota</taxon>
        <taxon>Pezizomycotina</taxon>
        <taxon>Eurotiomycetes</taxon>
        <taxon>Eurotiomycetidae</taxon>
        <taxon>Eurotiales</taxon>
        <taxon>Aspergillaceae</taxon>
        <taxon>Penicillium</taxon>
    </lineage>
</organism>
<evidence type="ECO:0000313" key="3">
    <source>
        <dbReference type="Proteomes" id="UP001149163"/>
    </source>
</evidence>